<evidence type="ECO:0000313" key="4">
    <source>
        <dbReference type="EMBL" id="NRS92802.1"/>
    </source>
</evidence>
<accession>A0A8J8GA66</accession>
<sequence>MKNFFTTCLLLFSMSIFAQEPGKSGELLKNDARSTEMQTQRNSNSAKTGEVQTQSSTNVGRSNEKILDNSNYRKPTQSNNQRPVSNSSYRWNYNVGNSEVFVRIPENGNYSVEIDDQYMSNSSGKFRFFDMRAGTTIISIYENNYLVYRTRIYVKNNSRLVLDFFSDYGLYLLGNFPVQNQSYGINEWDDVWNNPYGNQNGNYNGNSGYNGNYNGKVMNNIEFDYFTSSLNKASAFDDNKIEIIKIQMKKVAFTANQIKFLVAMMKFDSNKIKIAKQMYIKCVDKQNFYKVYEALDYESSRREVMQYVDSID</sequence>
<feature type="domain" description="DUF4476" evidence="3">
    <location>
        <begin position="217"/>
        <end position="307"/>
    </location>
</feature>
<gene>
    <name evidence="4" type="ORF">HNQ03_001882</name>
</gene>
<keyword evidence="5" id="KW-1185">Reference proteome</keyword>
<proteinExistence type="predicted"/>
<feature type="region of interest" description="Disordered" evidence="1">
    <location>
        <begin position="32"/>
        <end position="88"/>
    </location>
</feature>
<dbReference type="Proteomes" id="UP000610746">
    <property type="component" value="Unassembled WGS sequence"/>
</dbReference>
<name>A0A8J8GA66_9FLAO</name>
<dbReference type="AlphaFoldDB" id="A0A8J8GA66"/>
<reference evidence="4" key="1">
    <citation type="submission" date="2020-05" db="EMBL/GenBank/DDBJ databases">
        <title>Genomic Encyclopedia of Type Strains, Phase IV (KMG-V): Genome sequencing to study the core and pangenomes of soil and plant-associated prokaryotes.</title>
        <authorList>
            <person name="Whitman W."/>
        </authorList>
    </citation>
    <scope>NUCLEOTIDE SEQUENCE</scope>
    <source>
        <strain evidence="4">16F</strain>
    </source>
</reference>
<evidence type="ECO:0000256" key="2">
    <source>
        <dbReference type="SAM" id="SignalP"/>
    </source>
</evidence>
<organism evidence="4 5">
    <name type="scientific">Frigoriflavimonas asaccharolytica</name>
    <dbReference type="NCBI Taxonomy" id="2735899"/>
    <lineage>
        <taxon>Bacteria</taxon>
        <taxon>Pseudomonadati</taxon>
        <taxon>Bacteroidota</taxon>
        <taxon>Flavobacteriia</taxon>
        <taxon>Flavobacteriales</taxon>
        <taxon>Weeksellaceae</taxon>
        <taxon>Frigoriflavimonas</taxon>
    </lineage>
</organism>
<dbReference type="EMBL" id="JABSNO010000012">
    <property type="protein sequence ID" value="NRS92802.1"/>
    <property type="molecule type" value="Genomic_DNA"/>
</dbReference>
<evidence type="ECO:0000313" key="5">
    <source>
        <dbReference type="Proteomes" id="UP000610746"/>
    </source>
</evidence>
<feature type="compositionally biased region" description="Polar residues" evidence="1">
    <location>
        <begin position="68"/>
        <end position="88"/>
    </location>
</feature>
<dbReference type="Pfam" id="PF14771">
    <property type="entry name" value="DUF4476"/>
    <property type="match status" value="1"/>
</dbReference>
<evidence type="ECO:0000259" key="3">
    <source>
        <dbReference type="Pfam" id="PF14771"/>
    </source>
</evidence>
<feature type="signal peptide" evidence="2">
    <location>
        <begin position="1"/>
        <end position="18"/>
    </location>
</feature>
<dbReference type="RefSeq" id="WP_173779390.1">
    <property type="nucleotide sequence ID" value="NZ_JABSNO010000012.1"/>
</dbReference>
<protein>
    <recommendedName>
        <fullName evidence="3">DUF4476 domain-containing protein</fullName>
    </recommendedName>
</protein>
<feature type="chain" id="PRO_5035264975" description="DUF4476 domain-containing protein" evidence="2">
    <location>
        <begin position="19"/>
        <end position="312"/>
    </location>
</feature>
<comment type="caution">
    <text evidence="4">The sequence shown here is derived from an EMBL/GenBank/DDBJ whole genome shotgun (WGS) entry which is preliminary data.</text>
</comment>
<evidence type="ECO:0000256" key="1">
    <source>
        <dbReference type="SAM" id="MobiDB-lite"/>
    </source>
</evidence>
<feature type="compositionally biased region" description="Polar residues" evidence="1">
    <location>
        <begin position="35"/>
        <end position="61"/>
    </location>
</feature>
<keyword evidence="2" id="KW-0732">Signal</keyword>
<dbReference type="InterPro" id="IPR028011">
    <property type="entry name" value="DUF4476"/>
</dbReference>